<protein>
    <recommendedName>
        <fullName evidence="11">Alcohol dehydrogenase 1</fullName>
        <ecNumber evidence="5">1.1.1.1</ecNumber>
    </recommendedName>
</protein>
<dbReference type="SUPFAM" id="SSF50129">
    <property type="entry name" value="GroES-like"/>
    <property type="match status" value="2"/>
</dbReference>
<evidence type="ECO:0000256" key="9">
    <source>
        <dbReference type="ARBA" id="ARBA00023002"/>
    </source>
</evidence>
<dbReference type="GO" id="GO:0008270">
    <property type="term" value="F:zinc ion binding"/>
    <property type="evidence" value="ECO:0007669"/>
    <property type="project" value="InterPro"/>
</dbReference>
<dbReference type="OrthoDB" id="417550at2759"/>
<evidence type="ECO:0000256" key="10">
    <source>
        <dbReference type="ARBA" id="ARBA00023027"/>
    </source>
</evidence>
<evidence type="ECO:0000256" key="11">
    <source>
        <dbReference type="ARBA" id="ARBA00041139"/>
    </source>
</evidence>
<dbReference type="Proteomes" id="UP001141806">
    <property type="component" value="Unassembled WGS sequence"/>
</dbReference>
<dbReference type="GO" id="GO:0004022">
    <property type="term" value="F:alcohol dehydrogenase (NAD+) activity"/>
    <property type="evidence" value="ECO:0007669"/>
    <property type="project" value="UniProtKB-EC"/>
</dbReference>
<dbReference type="Gene3D" id="3.90.180.10">
    <property type="entry name" value="Medium-chain alcohol dehydrogenases, catalytic domain"/>
    <property type="match status" value="1"/>
</dbReference>
<keyword evidence="8 14" id="KW-0862">Zinc</keyword>
<evidence type="ECO:0000259" key="15">
    <source>
        <dbReference type="Pfam" id="PF00107"/>
    </source>
</evidence>
<proteinExistence type="inferred from homology"/>
<dbReference type="PANTHER" id="PTHR43880:SF9">
    <property type="entry name" value="ALCOHOL DEHYDROGENASE 1"/>
    <property type="match status" value="1"/>
</dbReference>
<dbReference type="FunFam" id="3.40.50.720:FF:001292">
    <property type="entry name" value="Alcohol dehydrogenase class-P"/>
    <property type="match status" value="1"/>
</dbReference>
<evidence type="ECO:0000259" key="16">
    <source>
        <dbReference type="Pfam" id="PF08240"/>
    </source>
</evidence>
<dbReference type="PROSITE" id="PS00059">
    <property type="entry name" value="ADH_ZINC"/>
    <property type="match status" value="1"/>
</dbReference>
<dbReference type="CDD" id="cd08301">
    <property type="entry name" value="alcohol_DH_plants"/>
    <property type="match status" value="1"/>
</dbReference>
<evidence type="ECO:0000256" key="3">
    <source>
        <dbReference type="ARBA" id="ARBA00008072"/>
    </source>
</evidence>
<evidence type="ECO:0000256" key="4">
    <source>
        <dbReference type="ARBA" id="ARBA00011738"/>
    </source>
</evidence>
<comment type="similarity">
    <text evidence="3 14">Belongs to the zinc-containing alcohol dehydrogenase family.</text>
</comment>
<sequence length="440" mass="47870">MEESAGNLGTGCKLILSCNSWTKHSEVAGLVVIKSNYKHFPGGEGSLKSFKMSSIASKFIRTAGKVIRCRAAVAWEARKPLSIEEVEVAPPKALEVRLKILHTSLCHTDVHFWEAKGQNPLFPRIFGHEAGGIVESVGEGVTDLKPGDHVLPVFTGECMECPHCKSEESNMCDLLRINTDRGVMIGDGNSRFSINNKPIYHFLGTSTFSEYTVCHVGTVAKINPSAPLDKVCLLSCGISTGLGATLNVAKPTKGSTVAIFGLGSVGLAAAEGARIAGASRIIGIDVNSNRFNQAKKFGVNEFVNPKDYDKPIQEVLADMTNGGVDRSIECTGNIDAMISAFECVHDGWGVAVLAGVPNKDAVFKTHPMNLLKERTLKGTFFGNYKPRTDIPSVVEKYMNKELELEKFITHEVPFSEINKAFDYMLKGESLRCIIHMEEET</sequence>
<dbReference type="GO" id="GO:0005829">
    <property type="term" value="C:cytosol"/>
    <property type="evidence" value="ECO:0007669"/>
    <property type="project" value="TreeGrafter"/>
</dbReference>
<dbReference type="Pfam" id="PF08240">
    <property type="entry name" value="ADH_N"/>
    <property type="match status" value="1"/>
</dbReference>
<keyword evidence="9" id="KW-0560">Oxidoreductase</keyword>
<evidence type="ECO:0000256" key="7">
    <source>
        <dbReference type="ARBA" id="ARBA00022723"/>
    </source>
</evidence>
<dbReference type="InterPro" id="IPR011032">
    <property type="entry name" value="GroES-like_sf"/>
</dbReference>
<dbReference type="EC" id="1.1.1.1" evidence="5"/>
<dbReference type="PANTHER" id="PTHR43880">
    <property type="entry name" value="ALCOHOL DEHYDROGENASE"/>
    <property type="match status" value="1"/>
</dbReference>
<dbReference type="GO" id="GO:0046294">
    <property type="term" value="P:formaldehyde catabolic process"/>
    <property type="evidence" value="ECO:0007669"/>
    <property type="project" value="TreeGrafter"/>
</dbReference>
<evidence type="ECO:0000313" key="17">
    <source>
        <dbReference type="EMBL" id="KAJ4965767.1"/>
    </source>
</evidence>
<evidence type="ECO:0000256" key="13">
    <source>
        <dbReference type="ARBA" id="ARBA00049243"/>
    </source>
</evidence>
<organism evidence="17 18">
    <name type="scientific">Protea cynaroides</name>
    <dbReference type="NCBI Taxonomy" id="273540"/>
    <lineage>
        <taxon>Eukaryota</taxon>
        <taxon>Viridiplantae</taxon>
        <taxon>Streptophyta</taxon>
        <taxon>Embryophyta</taxon>
        <taxon>Tracheophyta</taxon>
        <taxon>Spermatophyta</taxon>
        <taxon>Magnoliopsida</taxon>
        <taxon>Proteales</taxon>
        <taxon>Proteaceae</taxon>
        <taxon>Protea</taxon>
    </lineage>
</organism>
<evidence type="ECO:0000256" key="1">
    <source>
        <dbReference type="ARBA" id="ARBA00001947"/>
    </source>
</evidence>
<keyword evidence="10" id="KW-0520">NAD</keyword>
<comment type="catalytic activity">
    <reaction evidence="13">
        <text>a primary alcohol + NAD(+) = an aldehyde + NADH + H(+)</text>
        <dbReference type="Rhea" id="RHEA:10736"/>
        <dbReference type="ChEBI" id="CHEBI:15378"/>
        <dbReference type="ChEBI" id="CHEBI:15734"/>
        <dbReference type="ChEBI" id="CHEBI:17478"/>
        <dbReference type="ChEBI" id="CHEBI:57540"/>
        <dbReference type="ChEBI" id="CHEBI:57945"/>
        <dbReference type="EC" id="1.1.1.1"/>
    </reaction>
</comment>
<evidence type="ECO:0000313" key="18">
    <source>
        <dbReference type="Proteomes" id="UP001141806"/>
    </source>
</evidence>
<dbReference type="InterPro" id="IPR002328">
    <property type="entry name" value="ADH_Zn_CS"/>
</dbReference>
<evidence type="ECO:0000256" key="12">
    <source>
        <dbReference type="ARBA" id="ARBA00049164"/>
    </source>
</evidence>
<comment type="caution">
    <text evidence="17">The sequence shown here is derived from an EMBL/GenBank/DDBJ whole genome shotgun (WGS) entry which is preliminary data.</text>
</comment>
<evidence type="ECO:0000256" key="2">
    <source>
        <dbReference type="ARBA" id="ARBA00004496"/>
    </source>
</evidence>
<gene>
    <name evidence="17" type="ORF">NE237_017616</name>
</gene>
<dbReference type="InterPro" id="IPR013149">
    <property type="entry name" value="ADH-like_C"/>
</dbReference>
<dbReference type="SUPFAM" id="SSF51735">
    <property type="entry name" value="NAD(P)-binding Rossmann-fold domains"/>
    <property type="match status" value="1"/>
</dbReference>
<dbReference type="InterPro" id="IPR036291">
    <property type="entry name" value="NAD(P)-bd_dom_sf"/>
</dbReference>
<feature type="domain" description="Alcohol dehydrogenase-like C-terminal" evidence="15">
    <location>
        <begin position="265"/>
        <end position="395"/>
    </location>
</feature>
<accession>A0A9Q0K8E2</accession>
<keyword evidence="18" id="KW-1185">Reference proteome</keyword>
<dbReference type="Gene3D" id="3.40.50.720">
    <property type="entry name" value="NAD(P)-binding Rossmann-like Domain"/>
    <property type="match status" value="1"/>
</dbReference>
<dbReference type="AlphaFoldDB" id="A0A9Q0K8E2"/>
<keyword evidence="7 14" id="KW-0479">Metal-binding</keyword>
<comment type="subunit">
    <text evidence="4">Homodimer.</text>
</comment>
<keyword evidence="6" id="KW-0963">Cytoplasm</keyword>
<dbReference type="Pfam" id="PF00107">
    <property type="entry name" value="ADH_zinc_N"/>
    <property type="match status" value="1"/>
</dbReference>
<comment type="cofactor">
    <cofactor evidence="1 14">
        <name>Zn(2+)</name>
        <dbReference type="ChEBI" id="CHEBI:29105"/>
    </cofactor>
</comment>
<dbReference type="EMBL" id="JAMYWD010000007">
    <property type="protein sequence ID" value="KAJ4965767.1"/>
    <property type="molecule type" value="Genomic_DNA"/>
</dbReference>
<dbReference type="InterPro" id="IPR013154">
    <property type="entry name" value="ADH-like_N"/>
</dbReference>
<evidence type="ECO:0000256" key="14">
    <source>
        <dbReference type="RuleBase" id="RU361277"/>
    </source>
</evidence>
<comment type="catalytic activity">
    <reaction evidence="12">
        <text>a secondary alcohol + NAD(+) = a ketone + NADH + H(+)</text>
        <dbReference type="Rhea" id="RHEA:10740"/>
        <dbReference type="ChEBI" id="CHEBI:15378"/>
        <dbReference type="ChEBI" id="CHEBI:17087"/>
        <dbReference type="ChEBI" id="CHEBI:35681"/>
        <dbReference type="ChEBI" id="CHEBI:57540"/>
        <dbReference type="ChEBI" id="CHEBI:57945"/>
        <dbReference type="EC" id="1.1.1.1"/>
    </reaction>
</comment>
<comment type="subcellular location">
    <subcellularLocation>
        <location evidence="2">Cytoplasm</location>
    </subcellularLocation>
</comment>
<dbReference type="GO" id="GO:0051903">
    <property type="term" value="F:S-(hydroxymethyl)glutathione dehydrogenase [NAD(P)+] activity"/>
    <property type="evidence" value="ECO:0007669"/>
    <property type="project" value="TreeGrafter"/>
</dbReference>
<evidence type="ECO:0000256" key="5">
    <source>
        <dbReference type="ARBA" id="ARBA00013190"/>
    </source>
</evidence>
<feature type="domain" description="Alcohol dehydrogenase-like N-terminal" evidence="16">
    <location>
        <begin position="95"/>
        <end position="222"/>
    </location>
</feature>
<reference evidence="17" key="1">
    <citation type="journal article" date="2023" name="Plant J.">
        <title>The genome of the king protea, Protea cynaroides.</title>
        <authorList>
            <person name="Chang J."/>
            <person name="Duong T.A."/>
            <person name="Schoeman C."/>
            <person name="Ma X."/>
            <person name="Roodt D."/>
            <person name="Barker N."/>
            <person name="Li Z."/>
            <person name="Van de Peer Y."/>
            <person name="Mizrachi E."/>
        </authorList>
    </citation>
    <scope>NUCLEOTIDE SEQUENCE</scope>
    <source>
        <tissue evidence="17">Young leaves</tissue>
    </source>
</reference>
<name>A0A9Q0K8E2_9MAGN</name>
<dbReference type="FunFam" id="3.90.180.10:FF:000067">
    <property type="entry name" value="alcohol dehydrogenase 1-like isoform X1"/>
    <property type="match status" value="1"/>
</dbReference>
<evidence type="ECO:0000256" key="8">
    <source>
        <dbReference type="ARBA" id="ARBA00022833"/>
    </source>
</evidence>
<evidence type="ECO:0000256" key="6">
    <source>
        <dbReference type="ARBA" id="ARBA00022490"/>
    </source>
</evidence>